<dbReference type="RefSeq" id="WP_106988062.1">
    <property type="nucleotide sequence ID" value="NZ_DBGCOW010000063.1"/>
</dbReference>
<gene>
    <name evidence="2" type="ORF">C7U55_07640</name>
</gene>
<comment type="caution">
    <text evidence="2">The sequence shown here is derived from an EMBL/GenBank/DDBJ whole genome shotgun (WGS) entry which is preliminary data.</text>
</comment>
<accession>A0A2T3FY05</accession>
<keyword evidence="3" id="KW-1185">Reference proteome</keyword>
<name>A0A2T3FY05_9FIRM</name>
<evidence type="ECO:0008006" key="4">
    <source>
        <dbReference type="Google" id="ProtNLM"/>
    </source>
</evidence>
<dbReference type="Gene3D" id="3.10.450.40">
    <property type="match status" value="1"/>
</dbReference>
<organism evidence="2 3">
    <name type="scientific">Faecalibacillus faecis</name>
    <dbReference type="NCBI Taxonomy" id="1982628"/>
    <lineage>
        <taxon>Bacteria</taxon>
        <taxon>Bacillati</taxon>
        <taxon>Bacillota</taxon>
        <taxon>Erysipelotrichia</taxon>
        <taxon>Erysipelotrichales</taxon>
        <taxon>Coprobacillaceae</taxon>
        <taxon>Faecalibacillus</taxon>
    </lineage>
</organism>
<keyword evidence="1" id="KW-0812">Transmembrane</keyword>
<dbReference type="GeneID" id="77470958"/>
<evidence type="ECO:0000313" key="2">
    <source>
        <dbReference type="EMBL" id="PST40184.1"/>
    </source>
</evidence>
<reference evidence="3" key="1">
    <citation type="submission" date="2018-03" db="EMBL/GenBank/DDBJ databases">
        <title>Lachnoclostridium SNUG30370 gen.nov., sp.nov., isolated from human faeces.</title>
        <authorList>
            <person name="Seo B."/>
            <person name="Jeon K."/>
            <person name="Ko G."/>
        </authorList>
    </citation>
    <scope>NUCLEOTIDE SEQUENCE [LARGE SCALE GENOMIC DNA]</scope>
    <source>
        <strain evidence="3">SNUG30370</strain>
    </source>
</reference>
<keyword evidence="1" id="KW-0472">Membrane</keyword>
<keyword evidence="1" id="KW-1133">Transmembrane helix</keyword>
<dbReference type="Proteomes" id="UP000241201">
    <property type="component" value="Unassembled WGS sequence"/>
</dbReference>
<evidence type="ECO:0000256" key="1">
    <source>
        <dbReference type="SAM" id="Phobius"/>
    </source>
</evidence>
<dbReference type="AlphaFoldDB" id="A0A2T3FY05"/>
<evidence type="ECO:0000313" key="3">
    <source>
        <dbReference type="Proteomes" id="UP000241201"/>
    </source>
</evidence>
<proteinExistence type="predicted"/>
<feature type="transmembrane region" description="Helical" evidence="1">
    <location>
        <begin position="12"/>
        <end position="33"/>
    </location>
</feature>
<protein>
    <recommendedName>
        <fullName evidence="4">DUF5590 domain-containing protein</fullName>
    </recommendedName>
</protein>
<dbReference type="InterPro" id="IPR046350">
    <property type="entry name" value="Cystatin_sf"/>
</dbReference>
<sequence>MKAFLRKHRFKILVTILSLILIYVCFYMLWVHIPYTKHQNELTSIQESICDKYNYTYNGYFNEYQNKKTNYIVKVKNKKKNMYVLCNTKLKKVDTYKGNGVKRSDVKEAFYQKYHLNCTKIEVGYENEQFVYCLTYKGKDTLLYAYYSLDNGEFLKAYRL</sequence>
<dbReference type="SUPFAM" id="SSF54403">
    <property type="entry name" value="Cystatin/monellin"/>
    <property type="match status" value="1"/>
</dbReference>
<dbReference type="EMBL" id="PYLP01000008">
    <property type="protein sequence ID" value="PST40184.1"/>
    <property type="molecule type" value="Genomic_DNA"/>
</dbReference>